<dbReference type="InterPro" id="IPR008507">
    <property type="entry name" value="DUF789"/>
</dbReference>
<evidence type="ECO:0000313" key="4">
    <source>
        <dbReference type="EnsemblPlants" id="AES76378"/>
    </source>
</evidence>
<name>G7KKC4_MEDTR</name>
<reference evidence="2 5" key="1">
    <citation type="journal article" date="2011" name="Nature">
        <title>The Medicago genome provides insight into the evolution of rhizobial symbioses.</title>
        <authorList>
            <person name="Young N.D."/>
            <person name="Debelle F."/>
            <person name="Oldroyd G.E."/>
            <person name="Geurts R."/>
            <person name="Cannon S.B."/>
            <person name="Udvardi M.K."/>
            <person name="Benedito V.A."/>
            <person name="Mayer K.F."/>
            <person name="Gouzy J."/>
            <person name="Schoof H."/>
            <person name="Van de Peer Y."/>
            <person name="Proost S."/>
            <person name="Cook D.R."/>
            <person name="Meyers B.C."/>
            <person name="Spannagl M."/>
            <person name="Cheung F."/>
            <person name="De Mita S."/>
            <person name="Krishnakumar V."/>
            <person name="Gundlach H."/>
            <person name="Zhou S."/>
            <person name="Mudge J."/>
            <person name="Bharti A.K."/>
            <person name="Murray J.D."/>
            <person name="Naoumkina M.A."/>
            <person name="Rosen B."/>
            <person name="Silverstein K.A."/>
            <person name="Tang H."/>
            <person name="Rombauts S."/>
            <person name="Zhao P.X."/>
            <person name="Zhou P."/>
            <person name="Barbe V."/>
            <person name="Bardou P."/>
            <person name="Bechner M."/>
            <person name="Bellec A."/>
            <person name="Berger A."/>
            <person name="Berges H."/>
            <person name="Bidwell S."/>
            <person name="Bisseling T."/>
            <person name="Choisne N."/>
            <person name="Couloux A."/>
            <person name="Denny R."/>
            <person name="Deshpande S."/>
            <person name="Dai X."/>
            <person name="Doyle J.J."/>
            <person name="Dudez A.M."/>
            <person name="Farmer A.D."/>
            <person name="Fouteau S."/>
            <person name="Franken C."/>
            <person name="Gibelin C."/>
            <person name="Gish J."/>
            <person name="Goldstein S."/>
            <person name="Gonzalez A.J."/>
            <person name="Green P.J."/>
            <person name="Hallab A."/>
            <person name="Hartog M."/>
            <person name="Hua A."/>
            <person name="Humphray S.J."/>
            <person name="Jeong D.H."/>
            <person name="Jing Y."/>
            <person name="Jocker A."/>
            <person name="Kenton S.M."/>
            <person name="Kim D.J."/>
            <person name="Klee K."/>
            <person name="Lai H."/>
            <person name="Lang C."/>
            <person name="Lin S."/>
            <person name="Macmil S.L."/>
            <person name="Magdelenat G."/>
            <person name="Matthews L."/>
            <person name="McCorrison J."/>
            <person name="Monaghan E.L."/>
            <person name="Mun J.H."/>
            <person name="Najar F.Z."/>
            <person name="Nicholson C."/>
            <person name="Noirot C."/>
            <person name="O'Bleness M."/>
            <person name="Paule C.R."/>
            <person name="Poulain J."/>
            <person name="Prion F."/>
            <person name="Qin B."/>
            <person name="Qu C."/>
            <person name="Retzel E.F."/>
            <person name="Riddle C."/>
            <person name="Sallet E."/>
            <person name="Samain S."/>
            <person name="Samson N."/>
            <person name="Sanders I."/>
            <person name="Saurat O."/>
            <person name="Scarpelli C."/>
            <person name="Schiex T."/>
            <person name="Segurens B."/>
            <person name="Severin A.J."/>
            <person name="Sherrier D.J."/>
            <person name="Shi R."/>
            <person name="Sims S."/>
            <person name="Singer S.R."/>
            <person name="Sinharoy S."/>
            <person name="Sterck L."/>
            <person name="Viollet A."/>
            <person name="Wang B.B."/>
            <person name="Wang K."/>
            <person name="Wang M."/>
            <person name="Wang X."/>
            <person name="Warfsmann J."/>
            <person name="Weissenbach J."/>
            <person name="White D.D."/>
            <person name="White J.D."/>
            <person name="Wiley G.B."/>
            <person name="Wincker P."/>
            <person name="Xing Y."/>
            <person name="Yang L."/>
            <person name="Yao Z."/>
            <person name="Ying F."/>
            <person name="Zhai J."/>
            <person name="Zhou L."/>
            <person name="Zuber A."/>
            <person name="Denarie J."/>
            <person name="Dixon R.A."/>
            <person name="May G.D."/>
            <person name="Schwartz D.C."/>
            <person name="Rogers J."/>
            <person name="Quetier F."/>
            <person name="Town C.D."/>
            <person name="Roe B.A."/>
        </authorList>
    </citation>
    <scope>NUCLEOTIDE SEQUENCE [LARGE SCALE GENOMIC DNA]</scope>
    <source>
        <strain evidence="2">A17</strain>
        <strain evidence="4 5">cv. Jemalong A17</strain>
    </source>
</reference>
<feature type="region of interest" description="Disordered" evidence="1">
    <location>
        <begin position="413"/>
        <end position="432"/>
    </location>
</feature>
<dbReference type="HOGENOM" id="CLU_008081_0_0_1"/>
<sequence length="1107" mass="122413">MARKMRCAPQSKGKDSPKVSEAGKNSKSTTNQEHNKVTTLDLAKHSEQGSSVSTINSDSRLAILTFLSFEPDGTWRILAVPVQCLNHVNLASGSISMDGLQLLFPPTTVNRPKIDQCKGPRGQVPPSAYSAKSYERRSFTGSNVRRRCQNKVANKACKLNELPVNSCAGSSVVNSSPSLSPQSSVAGISSDNCMSNTKEDKSLQKNSRRRARKKAKQMKKQSSESGSSERELRTEEYGCVSLASETCSSNDVDATAPDFSSSDDRLMKIDCERNEMNDKSNVVDALKCRDSCIDEAVMSKDESMNQLHDRETKDIQHVELCSFNDIQDSLVLDSVSIGSKSDESVNDGHIGKSFNKASSGVTSNSGDEYFLCQGLTSGSRNNYEHNEETRNSGQNCIVNDKRVQQKINMSKSSSFNKFSGVGRTGKENSHSVWQKVQKNNSSECGGGDLKKVNTTLSQSVSATEKDDPSAIKNCNNSVGANAVSGPEDKKNVKNKVSRKSKGKTDSVPRKGACNYSRKGSNFNRTVLNDNLKVSIQQNDSSTISSQENNQQGLVMEIQTNGAEQETSEIAHSEKFHADESDILKSSQETENGSIDIQSQVSCSDEQSQVSCKLLDNQVGQTVKEVSSADYNGQNHSSGSTALWKWIPVGKKDAGMAKSESNSSSSQYSDEPTSKIIDMENGLEPKSDSLSQNQDSSPDTRTTSIGRIEGENHKLGEEIAGSLTERMDKHQVDNHIIYECESQCLLENDSYRIAQAVNDACRVQLACDVVHKVTGAPVAEFEKLLHFCSPVICRSPDSLGCFTCAKNHLIGVPLCRHEIPEVSLGCLWEWYEKHGSYGLEIRAWDYEDPKTLGGVGHFPFRAYFVPSLSAVQLFKNRESRCVNNSVSFLNCKVSEACEMIDNSEDSFIGRFSNASNPSTDSTCSGDSELLFEYFECEQPQQRRPLYERIQELVRGDVQIQSKTYGDATKLESINLRDLHPRSWYSVAWYPIYRIPDGNFRASFLTYHSLGHLVCRSSNSDSPTLDSCVVSPAVGLQSYNAQGECWFQLNQSTRRTEMLGINPSVFLQERLRTLEETASLMARADVNKGNQTCTNRHPDYEFFLSRRRY</sequence>
<dbReference type="Pfam" id="PF05623">
    <property type="entry name" value="DUF789"/>
    <property type="match status" value="1"/>
</dbReference>
<feature type="region of interest" description="Disordered" evidence="1">
    <location>
        <begin position="680"/>
        <end position="714"/>
    </location>
</feature>
<dbReference type="EnsemblPlants" id="AES76378">
    <property type="protein sequence ID" value="AES76378"/>
    <property type="gene ID" value="MTR_6g077930"/>
</dbReference>
<organism evidence="2 5">
    <name type="scientific">Medicago truncatula</name>
    <name type="common">Barrel medic</name>
    <name type="synonym">Medicago tribuloides</name>
    <dbReference type="NCBI Taxonomy" id="3880"/>
    <lineage>
        <taxon>Eukaryota</taxon>
        <taxon>Viridiplantae</taxon>
        <taxon>Streptophyta</taxon>
        <taxon>Embryophyta</taxon>
        <taxon>Tracheophyta</taxon>
        <taxon>Spermatophyta</taxon>
        <taxon>Magnoliopsida</taxon>
        <taxon>eudicotyledons</taxon>
        <taxon>Gunneridae</taxon>
        <taxon>Pentapetalae</taxon>
        <taxon>rosids</taxon>
        <taxon>fabids</taxon>
        <taxon>Fabales</taxon>
        <taxon>Fabaceae</taxon>
        <taxon>Papilionoideae</taxon>
        <taxon>50 kb inversion clade</taxon>
        <taxon>NPAAA clade</taxon>
        <taxon>Hologalegina</taxon>
        <taxon>IRL clade</taxon>
        <taxon>Trifolieae</taxon>
        <taxon>Medicago</taxon>
    </lineage>
</organism>
<dbReference type="Proteomes" id="UP000002051">
    <property type="component" value="Chromosome 6"/>
</dbReference>
<feature type="region of interest" description="Disordered" evidence="1">
    <location>
        <begin position="1"/>
        <end position="37"/>
    </location>
</feature>
<dbReference type="Gramene" id="rna37251">
    <property type="protein sequence ID" value="RHN52559.1"/>
    <property type="gene ID" value="gene37251"/>
</dbReference>
<dbReference type="AlphaFoldDB" id="G7KKC4"/>
<reference evidence="3" key="4">
    <citation type="journal article" date="2018" name="Nat. Plants">
        <title>Whole-genome landscape of Medicago truncatula symbiotic genes.</title>
        <authorList>
            <person name="Pecrix Y."/>
            <person name="Gamas P."/>
            <person name="Carrere S."/>
        </authorList>
    </citation>
    <scope>NUCLEOTIDE SEQUENCE</scope>
    <source>
        <tissue evidence="3">Leaves</tissue>
    </source>
</reference>
<dbReference type="OrthoDB" id="1920576at2759"/>
<dbReference type="EMBL" id="PSQE01000006">
    <property type="protein sequence ID" value="RHN52559.1"/>
    <property type="molecule type" value="Genomic_DNA"/>
</dbReference>
<feature type="compositionally biased region" description="Basic residues" evidence="1">
    <location>
        <begin position="492"/>
        <end position="501"/>
    </location>
</feature>
<keyword evidence="5" id="KW-1185">Reference proteome</keyword>
<accession>G7KKC4</accession>
<evidence type="ECO:0000313" key="3">
    <source>
        <dbReference type="EMBL" id="RHN52559.1"/>
    </source>
</evidence>
<feature type="region of interest" description="Disordered" evidence="1">
    <location>
        <begin position="457"/>
        <end position="519"/>
    </location>
</feature>
<evidence type="ECO:0000256" key="1">
    <source>
        <dbReference type="SAM" id="MobiDB-lite"/>
    </source>
</evidence>
<dbReference type="eggNOG" id="ENOG502QRCT">
    <property type="taxonomic scope" value="Eukaryota"/>
</dbReference>
<evidence type="ECO:0000313" key="5">
    <source>
        <dbReference type="Proteomes" id="UP000002051"/>
    </source>
</evidence>
<dbReference type="OMA" id="CSFNDIQ"/>
<dbReference type="EMBL" id="CM001222">
    <property type="protein sequence ID" value="AES76378.1"/>
    <property type="molecule type" value="Genomic_DNA"/>
</dbReference>
<protein>
    <submittedName>
        <fullName evidence="2">DUF789 family protein</fullName>
    </submittedName>
</protein>
<dbReference type="PaxDb" id="3880-AES76378"/>
<dbReference type="KEGG" id="mtr:11417286"/>
<gene>
    <name evidence="4" type="primary">11417286</name>
    <name evidence="2" type="ordered locus">MTR_6g077930</name>
    <name evidence="3" type="ORF">MtrunA17_Chr6g0481871</name>
</gene>
<feature type="compositionally biased region" description="Low complexity" evidence="1">
    <location>
        <begin position="170"/>
        <end position="187"/>
    </location>
</feature>
<evidence type="ECO:0000313" key="2">
    <source>
        <dbReference type="EMBL" id="AES76378.1"/>
    </source>
</evidence>
<dbReference type="Proteomes" id="UP000265566">
    <property type="component" value="Chromosome 6"/>
</dbReference>
<dbReference type="STRING" id="3880.G7KKC4"/>
<dbReference type="PANTHER" id="PTHR32010:SF18">
    <property type="entry name" value="DUF789 FAMILY PROTEIN"/>
    <property type="match status" value="1"/>
</dbReference>
<reference evidence="4" key="3">
    <citation type="submission" date="2015-04" db="UniProtKB">
        <authorList>
            <consortium name="EnsemblPlants"/>
        </authorList>
    </citation>
    <scope>IDENTIFICATION</scope>
    <source>
        <strain evidence="4">cv. Jemalong A17</strain>
    </source>
</reference>
<feature type="compositionally biased region" description="Polar residues" evidence="1">
    <location>
        <begin position="23"/>
        <end position="32"/>
    </location>
</feature>
<reference evidence="2 5" key="2">
    <citation type="journal article" date="2014" name="BMC Genomics">
        <title>An improved genome release (version Mt4.0) for the model legume Medicago truncatula.</title>
        <authorList>
            <person name="Tang H."/>
            <person name="Krishnakumar V."/>
            <person name="Bidwell S."/>
            <person name="Rosen B."/>
            <person name="Chan A."/>
            <person name="Zhou S."/>
            <person name="Gentzbittel L."/>
            <person name="Childs K.L."/>
            <person name="Yandell M."/>
            <person name="Gundlach H."/>
            <person name="Mayer K.F."/>
            <person name="Schwartz D.C."/>
            <person name="Town C.D."/>
        </authorList>
    </citation>
    <scope>GENOME REANNOTATION</scope>
    <source>
        <strain evidence="4 5">cv. Jemalong A17</strain>
    </source>
</reference>
<feature type="compositionally biased region" description="Polar residues" evidence="1">
    <location>
        <begin position="687"/>
        <end position="704"/>
    </location>
</feature>
<feature type="region of interest" description="Disordered" evidence="1">
    <location>
        <begin position="170"/>
        <end position="232"/>
    </location>
</feature>
<dbReference type="PANTHER" id="PTHR32010">
    <property type="entry name" value="PHOTOSYSTEM II STABILITY/ASSEMBLY FACTOR HCF136, CHLOROPLASTIC"/>
    <property type="match status" value="1"/>
</dbReference>
<proteinExistence type="predicted"/>
<feature type="compositionally biased region" description="Basic residues" evidence="1">
    <location>
        <begin position="206"/>
        <end position="219"/>
    </location>
</feature>